<dbReference type="Gene3D" id="1.25.40.10">
    <property type="entry name" value="Tetratricopeptide repeat domain"/>
    <property type="match status" value="1"/>
</dbReference>
<dbReference type="InterPro" id="IPR011990">
    <property type="entry name" value="TPR-like_helical_dom_sf"/>
</dbReference>
<evidence type="ECO:0000256" key="2">
    <source>
        <dbReference type="PROSITE-ProRule" id="PRU00708"/>
    </source>
</evidence>
<keyword evidence="1" id="KW-0677">Repeat</keyword>
<evidence type="ECO:0000313" key="3">
    <source>
        <dbReference type="EMBL" id="KAJ8434177.1"/>
    </source>
</evidence>
<organism evidence="3 4">
    <name type="scientific">Carnegiea gigantea</name>
    <dbReference type="NCBI Taxonomy" id="171969"/>
    <lineage>
        <taxon>Eukaryota</taxon>
        <taxon>Viridiplantae</taxon>
        <taxon>Streptophyta</taxon>
        <taxon>Embryophyta</taxon>
        <taxon>Tracheophyta</taxon>
        <taxon>Spermatophyta</taxon>
        <taxon>Magnoliopsida</taxon>
        <taxon>eudicotyledons</taxon>
        <taxon>Gunneridae</taxon>
        <taxon>Pentapetalae</taxon>
        <taxon>Caryophyllales</taxon>
        <taxon>Cactineae</taxon>
        <taxon>Cactaceae</taxon>
        <taxon>Cactoideae</taxon>
        <taxon>Echinocereeae</taxon>
        <taxon>Carnegiea</taxon>
    </lineage>
</organism>
<evidence type="ECO:0000313" key="4">
    <source>
        <dbReference type="Proteomes" id="UP001153076"/>
    </source>
</evidence>
<reference evidence="3" key="1">
    <citation type="submission" date="2022-04" db="EMBL/GenBank/DDBJ databases">
        <title>Carnegiea gigantea Genome sequencing and assembly v2.</title>
        <authorList>
            <person name="Copetti D."/>
            <person name="Sanderson M.J."/>
            <person name="Burquez A."/>
            <person name="Wojciechowski M.F."/>
        </authorList>
    </citation>
    <scope>NUCLEOTIDE SEQUENCE</scope>
    <source>
        <strain evidence="3">SGP5-SGP5p</strain>
        <tissue evidence="3">Aerial part</tissue>
    </source>
</reference>
<feature type="repeat" description="PPR" evidence="2">
    <location>
        <begin position="75"/>
        <end position="109"/>
    </location>
</feature>
<dbReference type="Pfam" id="PF13812">
    <property type="entry name" value="PPR_3"/>
    <property type="match status" value="1"/>
</dbReference>
<comment type="caution">
    <text evidence="3">The sequence shown here is derived from an EMBL/GenBank/DDBJ whole genome shotgun (WGS) entry which is preliminary data.</text>
</comment>
<dbReference type="OrthoDB" id="185373at2759"/>
<dbReference type="AlphaFoldDB" id="A0A9Q1K0G9"/>
<dbReference type="EMBL" id="JAKOGI010000495">
    <property type="protein sequence ID" value="KAJ8434177.1"/>
    <property type="molecule type" value="Genomic_DNA"/>
</dbReference>
<dbReference type="NCBIfam" id="TIGR00756">
    <property type="entry name" value="PPR"/>
    <property type="match status" value="1"/>
</dbReference>
<protein>
    <recommendedName>
        <fullName evidence="5">Pentatricopeptide repeat-containing protein</fullName>
    </recommendedName>
</protein>
<dbReference type="PANTHER" id="PTHR47926">
    <property type="entry name" value="PENTATRICOPEPTIDE REPEAT-CONTAINING PROTEIN"/>
    <property type="match status" value="1"/>
</dbReference>
<keyword evidence="4" id="KW-1185">Reference proteome</keyword>
<proteinExistence type="predicted"/>
<dbReference type="Pfam" id="PF20431">
    <property type="entry name" value="E_motif"/>
    <property type="match status" value="1"/>
</dbReference>
<dbReference type="InterPro" id="IPR002885">
    <property type="entry name" value="PPR_rpt"/>
</dbReference>
<dbReference type="GO" id="GO:0009451">
    <property type="term" value="P:RNA modification"/>
    <property type="evidence" value="ECO:0007669"/>
    <property type="project" value="InterPro"/>
</dbReference>
<feature type="repeat" description="PPR" evidence="2">
    <location>
        <begin position="5"/>
        <end position="39"/>
    </location>
</feature>
<evidence type="ECO:0000256" key="1">
    <source>
        <dbReference type="ARBA" id="ARBA00022737"/>
    </source>
</evidence>
<gene>
    <name evidence="3" type="ORF">Cgig2_025317</name>
</gene>
<dbReference type="GO" id="GO:0003723">
    <property type="term" value="F:RNA binding"/>
    <property type="evidence" value="ECO:0007669"/>
    <property type="project" value="InterPro"/>
</dbReference>
<dbReference type="Proteomes" id="UP001153076">
    <property type="component" value="Unassembled WGS sequence"/>
</dbReference>
<evidence type="ECO:0008006" key="5">
    <source>
        <dbReference type="Google" id="ProtNLM"/>
    </source>
</evidence>
<accession>A0A9Q1K0G9</accession>
<sequence>MLQRDTMSWNPKIADCVNYGDFGAAWDFFYDMRRHGFLVDGYTFSHALKGIVCNGELDSAEQLYSLIIKMGCLLNVFTASALLDMYAKCGRIDDAHIVFHLIPERNFVPWNAMISGYVEQDEAKALIKSDAMVWKTLLGACRNCRDVEIASQVASHAIEIDLGDRCTYVILSDMYGRLKRWEGKASLTRLIWERGVKKVKGWSWIEINNEAQAFNAEDSSHP</sequence>
<name>A0A9Q1K0G9_9CARY</name>
<dbReference type="PROSITE" id="PS51375">
    <property type="entry name" value="PPR"/>
    <property type="match status" value="2"/>
</dbReference>
<dbReference type="InterPro" id="IPR046848">
    <property type="entry name" value="E_motif"/>
</dbReference>
<dbReference type="InterPro" id="IPR046960">
    <property type="entry name" value="PPR_At4g14850-like_plant"/>
</dbReference>